<proteinExistence type="predicted"/>
<dbReference type="EMBL" id="LR797523">
    <property type="protein sequence ID" value="CAB4222602.1"/>
    <property type="molecule type" value="Genomic_DNA"/>
</dbReference>
<reference evidence="1" key="1">
    <citation type="submission" date="2020-05" db="EMBL/GenBank/DDBJ databases">
        <authorList>
            <person name="Chiriac C."/>
            <person name="Salcher M."/>
            <person name="Ghai R."/>
            <person name="Kavagutti S V."/>
        </authorList>
    </citation>
    <scope>NUCLEOTIDE SEQUENCE</scope>
</reference>
<sequence length="56" mass="6287">MIDLGIHHVKKVEVKLVNFEETDGFPAFRVQKIIATDAEGNVSTINLFLDNECEVV</sequence>
<organism evidence="1">
    <name type="scientific">uncultured Caudovirales phage</name>
    <dbReference type="NCBI Taxonomy" id="2100421"/>
    <lineage>
        <taxon>Viruses</taxon>
        <taxon>Duplodnaviria</taxon>
        <taxon>Heunggongvirae</taxon>
        <taxon>Uroviricota</taxon>
        <taxon>Caudoviricetes</taxon>
        <taxon>Peduoviridae</taxon>
        <taxon>Maltschvirus</taxon>
        <taxon>Maltschvirus maltsch</taxon>
    </lineage>
</organism>
<gene>
    <name evidence="1" type="ORF">UFOVP1655_148</name>
</gene>
<name>A0A6J5T4A5_9CAUD</name>
<evidence type="ECO:0000313" key="1">
    <source>
        <dbReference type="EMBL" id="CAB4222602.1"/>
    </source>
</evidence>
<accession>A0A6J5T4A5</accession>
<protein>
    <submittedName>
        <fullName evidence="1">Uncharacterized protein</fullName>
    </submittedName>
</protein>